<evidence type="ECO:0000313" key="4">
    <source>
        <dbReference type="Proteomes" id="UP000175829"/>
    </source>
</evidence>
<dbReference type="PROSITE" id="PS51257">
    <property type="entry name" value="PROKAR_LIPOPROTEIN"/>
    <property type="match status" value="1"/>
</dbReference>
<evidence type="ECO:0000256" key="2">
    <source>
        <dbReference type="SAM" id="SignalP"/>
    </source>
</evidence>
<keyword evidence="2" id="KW-0732">Signal</keyword>
<feature type="chain" id="PRO_5038457384" description="Lipoprotein" evidence="2">
    <location>
        <begin position="21"/>
        <end position="219"/>
    </location>
</feature>
<protein>
    <recommendedName>
        <fullName evidence="5">Lipoprotein</fullName>
    </recommendedName>
</protein>
<comment type="caution">
    <text evidence="3">The sequence shown here is derived from an EMBL/GenBank/DDBJ whole genome shotgun (WGS) entry which is preliminary data.</text>
</comment>
<organism evidence="3 4">
    <name type="scientific">Streptomyces qinglanensis</name>
    <dbReference type="NCBI Taxonomy" id="943816"/>
    <lineage>
        <taxon>Bacteria</taxon>
        <taxon>Bacillati</taxon>
        <taxon>Actinomycetota</taxon>
        <taxon>Actinomycetes</taxon>
        <taxon>Kitasatosporales</taxon>
        <taxon>Streptomycetaceae</taxon>
        <taxon>Streptomyces</taxon>
    </lineage>
</organism>
<reference evidence="3 4" key="1">
    <citation type="journal article" date="2016" name="Front. Microbiol.">
        <title>Comparative Genomics Analysis of Streptomyces Species Reveals Their Adaptation to the Marine Environment and Their Diversity at the Genomic Level.</title>
        <authorList>
            <person name="Tian X."/>
            <person name="Zhang Z."/>
            <person name="Yang T."/>
            <person name="Chen M."/>
            <person name="Li J."/>
            <person name="Chen F."/>
            <person name="Yang J."/>
            <person name="Li W."/>
            <person name="Zhang B."/>
            <person name="Zhang Z."/>
            <person name="Wu J."/>
            <person name="Zhang C."/>
            <person name="Long L."/>
            <person name="Xiao J."/>
        </authorList>
    </citation>
    <scope>NUCLEOTIDE SEQUENCE [LARGE SCALE GENOMIC DNA]</scope>
    <source>
        <strain evidence="3 4">SCSIO M10379</strain>
    </source>
</reference>
<feature type="compositionally biased region" description="Basic and acidic residues" evidence="1">
    <location>
        <begin position="78"/>
        <end position="91"/>
    </location>
</feature>
<evidence type="ECO:0000256" key="1">
    <source>
        <dbReference type="SAM" id="MobiDB-lite"/>
    </source>
</evidence>
<evidence type="ECO:0008006" key="5">
    <source>
        <dbReference type="Google" id="ProtNLM"/>
    </source>
</evidence>
<feature type="region of interest" description="Disordered" evidence="1">
    <location>
        <begin position="22"/>
        <end position="56"/>
    </location>
</feature>
<accession>A0A1E7KAC6</accession>
<dbReference type="EMBL" id="LJGV01000022">
    <property type="protein sequence ID" value="OEV00787.1"/>
    <property type="molecule type" value="Genomic_DNA"/>
</dbReference>
<dbReference type="AlphaFoldDB" id="A0A1E7KAC6"/>
<name>A0A1E7KAC6_9ACTN</name>
<dbReference type="Proteomes" id="UP000175829">
    <property type="component" value="Unassembled WGS sequence"/>
</dbReference>
<gene>
    <name evidence="3" type="ORF">AN217_26650</name>
</gene>
<evidence type="ECO:0000313" key="3">
    <source>
        <dbReference type="EMBL" id="OEV00787.1"/>
    </source>
</evidence>
<feature type="signal peptide" evidence="2">
    <location>
        <begin position="1"/>
        <end position="20"/>
    </location>
</feature>
<proteinExistence type="predicted"/>
<feature type="region of interest" description="Disordered" evidence="1">
    <location>
        <begin position="75"/>
        <end position="100"/>
    </location>
</feature>
<sequence>MRGKSALTIGAALVSLTVLSGCGSDASDDDRNSPGQQNGGKNGGQTADQTGLPRAGTLKDVENYLLGAGIPCTGMSSDRNDDRLPAEGFRDEDLDSDEPGAQYDPAWGVEERGVCGGDWDAAFVIYRTKDMKAFQEQYRDEIRQREKEKHRGDSTSLKTGTFLVGENFVVDPNGSMAKSGLLNTKLQVLNCDPDLQVPSGYKKQDALADGCVLTNYVGG</sequence>
<dbReference type="RefSeq" id="WP_069993040.1">
    <property type="nucleotide sequence ID" value="NZ_LJGV01000022.1"/>
</dbReference>